<dbReference type="InterPro" id="IPR020472">
    <property type="entry name" value="WD40_PAC1"/>
</dbReference>
<proteinExistence type="predicted"/>
<dbReference type="Proteomes" id="UP000183567">
    <property type="component" value="Unassembled WGS sequence"/>
</dbReference>
<dbReference type="Gene3D" id="2.130.10.10">
    <property type="entry name" value="YVTN repeat-like/Quinoprotein amine dehydrogenase"/>
    <property type="match status" value="3"/>
</dbReference>
<protein>
    <submittedName>
        <fullName evidence="5">Uncharacterized protein</fullName>
    </submittedName>
</protein>
<dbReference type="PROSITE" id="PS50082">
    <property type="entry name" value="WD_REPEATS_2"/>
    <property type="match status" value="3"/>
</dbReference>
<feature type="repeat" description="WD" evidence="3">
    <location>
        <begin position="110"/>
        <end position="151"/>
    </location>
</feature>
<dbReference type="InterPro" id="IPR015943">
    <property type="entry name" value="WD40/YVTN_repeat-like_dom_sf"/>
</dbReference>
<dbReference type="PANTHER" id="PTHR19879">
    <property type="entry name" value="TRANSCRIPTION INITIATION FACTOR TFIID"/>
    <property type="match status" value="1"/>
</dbReference>
<dbReference type="SMART" id="SM00320">
    <property type="entry name" value="WD40"/>
    <property type="match status" value="3"/>
</dbReference>
<gene>
    <name evidence="5" type="ORF">AZE42_06715</name>
</gene>
<dbReference type="EMBL" id="LVVM01001863">
    <property type="protein sequence ID" value="OJA17694.1"/>
    <property type="molecule type" value="Genomic_DNA"/>
</dbReference>
<dbReference type="Pfam" id="PF00400">
    <property type="entry name" value="WD40"/>
    <property type="match status" value="3"/>
</dbReference>
<keyword evidence="2" id="KW-0677">Repeat</keyword>
<reference evidence="5 6" key="1">
    <citation type="submission" date="2016-03" db="EMBL/GenBank/DDBJ databases">
        <title>Comparative genomics of the ectomycorrhizal sister species Rhizopogon vinicolor and Rhizopogon vesiculosus (Basidiomycota: Boletales) reveals a divergence of the mating type B locus.</title>
        <authorList>
            <person name="Mujic A.B."/>
            <person name="Kuo A."/>
            <person name="Tritt A."/>
            <person name="Lipzen A."/>
            <person name="Chen C."/>
            <person name="Johnson J."/>
            <person name="Sharma A."/>
            <person name="Barry K."/>
            <person name="Grigoriev I.V."/>
            <person name="Spatafora J.W."/>
        </authorList>
    </citation>
    <scope>NUCLEOTIDE SEQUENCE [LARGE SCALE GENOMIC DNA]</scope>
    <source>
        <strain evidence="5 6">AM-OR11-056</strain>
    </source>
</reference>
<dbReference type="CDD" id="cd00200">
    <property type="entry name" value="WD40"/>
    <property type="match status" value="1"/>
</dbReference>
<feature type="compositionally biased region" description="Low complexity" evidence="4">
    <location>
        <begin position="1"/>
        <end position="12"/>
    </location>
</feature>
<evidence type="ECO:0000313" key="6">
    <source>
        <dbReference type="Proteomes" id="UP000183567"/>
    </source>
</evidence>
<dbReference type="AlphaFoldDB" id="A0A1J8Q7Q7"/>
<dbReference type="PANTHER" id="PTHR19879:SF9">
    <property type="entry name" value="TRANSCRIPTION INITIATION FACTOR TFIID SUBUNIT 5"/>
    <property type="match status" value="1"/>
</dbReference>
<sequence>MASTSTHAAPAAAKEKLTPVKTLEDHEDFIQSMAYFPDGKRIISGSDDKTARQWDMQAGKEIKKERDVCQWEVRAVAVSRNGRWVVIAGGNDDHTELKACEIETGIMKTFRGHSQEIKCIDISPDSTLLASGSRDETVRIWSLVTGKLIAGPFEGVGFMGAIRFSQDSKKLAVSSEVGNGLDVWDVQTQKSDVMFQGKGTMTPAVTQVPLFWTNRETILTAFNFTDHGPITIYEFDASTLKTVGTSFEGHTDIINSIALSFDGALLASSSRDNTIKLWDFESRHLLASFHVLNAKIIIFSPLDSRQLAYTTATYKDDNKIYICNTPADILARTTLPKVRLLTFTNLRCNNLLQKTSATLQDLLEVCVTSICTFMLIGMHHPSLTQPVVLPPCTVIE</sequence>
<dbReference type="InterPro" id="IPR001680">
    <property type="entry name" value="WD40_rpt"/>
</dbReference>
<dbReference type="PROSITE" id="PS50294">
    <property type="entry name" value="WD_REPEATS_REGION"/>
    <property type="match status" value="3"/>
</dbReference>
<keyword evidence="1 3" id="KW-0853">WD repeat</keyword>
<comment type="caution">
    <text evidence="5">The sequence shown here is derived from an EMBL/GenBank/DDBJ whole genome shotgun (WGS) entry which is preliminary data.</text>
</comment>
<dbReference type="InterPro" id="IPR019775">
    <property type="entry name" value="WD40_repeat_CS"/>
</dbReference>
<dbReference type="InterPro" id="IPR036322">
    <property type="entry name" value="WD40_repeat_dom_sf"/>
</dbReference>
<feature type="repeat" description="WD" evidence="3">
    <location>
        <begin position="23"/>
        <end position="64"/>
    </location>
</feature>
<evidence type="ECO:0000256" key="4">
    <source>
        <dbReference type="SAM" id="MobiDB-lite"/>
    </source>
</evidence>
<keyword evidence="6" id="KW-1185">Reference proteome</keyword>
<dbReference type="OrthoDB" id="2670653at2759"/>
<dbReference type="PROSITE" id="PS00678">
    <property type="entry name" value="WD_REPEATS_1"/>
    <property type="match status" value="1"/>
</dbReference>
<organism evidence="5 6">
    <name type="scientific">Rhizopogon vesiculosus</name>
    <dbReference type="NCBI Taxonomy" id="180088"/>
    <lineage>
        <taxon>Eukaryota</taxon>
        <taxon>Fungi</taxon>
        <taxon>Dikarya</taxon>
        <taxon>Basidiomycota</taxon>
        <taxon>Agaricomycotina</taxon>
        <taxon>Agaricomycetes</taxon>
        <taxon>Agaricomycetidae</taxon>
        <taxon>Boletales</taxon>
        <taxon>Suillineae</taxon>
        <taxon>Rhizopogonaceae</taxon>
        <taxon>Rhizopogon</taxon>
    </lineage>
</organism>
<dbReference type="PRINTS" id="PR00320">
    <property type="entry name" value="GPROTEINBRPT"/>
</dbReference>
<accession>A0A1J8Q7Q7</accession>
<feature type="region of interest" description="Disordered" evidence="4">
    <location>
        <begin position="1"/>
        <end position="20"/>
    </location>
</feature>
<evidence type="ECO:0000256" key="1">
    <source>
        <dbReference type="ARBA" id="ARBA00022574"/>
    </source>
</evidence>
<name>A0A1J8Q7Q7_9AGAM</name>
<evidence type="ECO:0000256" key="3">
    <source>
        <dbReference type="PROSITE-ProRule" id="PRU00221"/>
    </source>
</evidence>
<feature type="repeat" description="WD" evidence="3">
    <location>
        <begin position="247"/>
        <end position="288"/>
    </location>
</feature>
<dbReference type="SUPFAM" id="SSF50978">
    <property type="entry name" value="WD40 repeat-like"/>
    <property type="match status" value="1"/>
</dbReference>
<evidence type="ECO:0000313" key="5">
    <source>
        <dbReference type="EMBL" id="OJA17694.1"/>
    </source>
</evidence>
<dbReference type="STRING" id="180088.A0A1J8Q7Q7"/>
<evidence type="ECO:0000256" key="2">
    <source>
        <dbReference type="ARBA" id="ARBA00022737"/>
    </source>
</evidence>